<evidence type="ECO:0000256" key="1">
    <source>
        <dbReference type="ARBA" id="ARBA00022603"/>
    </source>
</evidence>
<comment type="caution">
    <text evidence="5">The sequence shown here is derived from an EMBL/GenBank/DDBJ whole genome shotgun (WGS) entry which is preliminary data.</text>
</comment>
<keyword evidence="4" id="KW-0460">Magnesium</keyword>
<evidence type="ECO:0000313" key="6">
    <source>
        <dbReference type="Proteomes" id="UP001165190"/>
    </source>
</evidence>
<dbReference type="Gene3D" id="3.40.50.150">
    <property type="entry name" value="Vaccinia Virus protein VP39"/>
    <property type="match status" value="1"/>
</dbReference>
<reference evidence="5" key="1">
    <citation type="submission" date="2023-05" db="EMBL/GenBank/DDBJ databases">
        <title>Genome and transcriptome analyses reveal genes involved in the formation of fine ridges on petal epidermal cells in Hibiscus trionum.</title>
        <authorList>
            <person name="Koshimizu S."/>
            <person name="Masuda S."/>
            <person name="Ishii T."/>
            <person name="Shirasu K."/>
            <person name="Hoshino A."/>
            <person name="Arita M."/>
        </authorList>
    </citation>
    <scope>NUCLEOTIDE SEQUENCE</scope>
    <source>
        <strain evidence="5">Hamamatsu line</strain>
    </source>
</reference>
<protein>
    <submittedName>
        <fullName evidence="5">Uncharacterized protein</fullName>
    </submittedName>
</protein>
<name>A0A9W7M359_HIBTR</name>
<gene>
    <name evidence="5" type="ORF">HRI_002293200</name>
</gene>
<dbReference type="OrthoDB" id="1523883at2759"/>
<dbReference type="InterPro" id="IPR005299">
    <property type="entry name" value="MeTrfase_7"/>
</dbReference>
<keyword evidence="6" id="KW-1185">Reference proteome</keyword>
<dbReference type="InterPro" id="IPR029063">
    <property type="entry name" value="SAM-dependent_MTases_sf"/>
</dbReference>
<evidence type="ECO:0000313" key="5">
    <source>
        <dbReference type="EMBL" id="GMI86239.1"/>
    </source>
</evidence>
<organism evidence="5 6">
    <name type="scientific">Hibiscus trionum</name>
    <name type="common">Flower of an hour</name>
    <dbReference type="NCBI Taxonomy" id="183268"/>
    <lineage>
        <taxon>Eukaryota</taxon>
        <taxon>Viridiplantae</taxon>
        <taxon>Streptophyta</taxon>
        <taxon>Embryophyta</taxon>
        <taxon>Tracheophyta</taxon>
        <taxon>Spermatophyta</taxon>
        <taxon>Magnoliopsida</taxon>
        <taxon>eudicotyledons</taxon>
        <taxon>Gunneridae</taxon>
        <taxon>Pentapetalae</taxon>
        <taxon>rosids</taxon>
        <taxon>malvids</taxon>
        <taxon>Malvales</taxon>
        <taxon>Malvaceae</taxon>
        <taxon>Malvoideae</taxon>
        <taxon>Hibiscus</taxon>
    </lineage>
</organism>
<dbReference type="SUPFAM" id="SSF53335">
    <property type="entry name" value="S-adenosyl-L-methionine-dependent methyltransferases"/>
    <property type="match status" value="1"/>
</dbReference>
<evidence type="ECO:0000256" key="4">
    <source>
        <dbReference type="ARBA" id="ARBA00022842"/>
    </source>
</evidence>
<evidence type="ECO:0000256" key="3">
    <source>
        <dbReference type="ARBA" id="ARBA00022723"/>
    </source>
</evidence>
<keyword evidence="3" id="KW-0479">Metal-binding</keyword>
<dbReference type="Proteomes" id="UP001165190">
    <property type="component" value="Unassembled WGS sequence"/>
</dbReference>
<dbReference type="Gene3D" id="1.10.1200.270">
    <property type="entry name" value="Methyltransferase, alpha-helical capping domain"/>
    <property type="match status" value="1"/>
</dbReference>
<dbReference type="Pfam" id="PF03492">
    <property type="entry name" value="Methyltransf_7"/>
    <property type="match status" value="1"/>
</dbReference>
<dbReference type="EMBL" id="BSYR01000021">
    <property type="protein sequence ID" value="GMI86239.1"/>
    <property type="molecule type" value="Genomic_DNA"/>
</dbReference>
<dbReference type="GO" id="GO:0046872">
    <property type="term" value="F:metal ion binding"/>
    <property type="evidence" value="ECO:0007669"/>
    <property type="project" value="UniProtKB-KW"/>
</dbReference>
<dbReference type="AlphaFoldDB" id="A0A9W7M359"/>
<accession>A0A9W7M359</accession>
<sequence length="368" mass="42215">MAMASVNVLCMNPEDRETSYANNSSVQKNILLKTRPFLEDTIKDMLSKILPGTCIKVADLGCASGPNTFFPAYEIMITITRVCQQLRWESPELQVFLNDLPQNDFNTVFRSIPGFNARLKKDKGDLRGTCFIAGVPGSFYERLFPNKSMHFVHSSCSLHWLSKVPRGVENNKGNIYMSKSSSIDVFEAYSEQFRMDFSKFLRLRSEEMICGGRMLLSLVGRSITDPTSKDCCSVWDLLTKSLFDLVAKGLVQESDVDSFNLPYYTPCKEEMREIIKKEGSFNLDKMEVFEVNWDFEDNDYNENYVFEKNKSGQNFAKIIRAATESILNNHFGEIVINDLFTRYALHVGEHLSRERTKYTIFVVLMTMN</sequence>
<keyword evidence="2" id="KW-0808">Transferase</keyword>
<evidence type="ECO:0000256" key="2">
    <source>
        <dbReference type="ARBA" id="ARBA00022679"/>
    </source>
</evidence>
<dbReference type="GO" id="GO:0008168">
    <property type="term" value="F:methyltransferase activity"/>
    <property type="evidence" value="ECO:0007669"/>
    <property type="project" value="UniProtKB-KW"/>
</dbReference>
<proteinExistence type="predicted"/>
<keyword evidence="1" id="KW-0489">Methyltransferase</keyword>
<dbReference type="PANTHER" id="PTHR31009">
    <property type="entry name" value="S-ADENOSYL-L-METHIONINE:CARBOXYL METHYLTRANSFERASE FAMILY PROTEIN"/>
    <property type="match status" value="1"/>
</dbReference>
<dbReference type="InterPro" id="IPR042086">
    <property type="entry name" value="MeTrfase_capping"/>
</dbReference>
<dbReference type="GO" id="GO:0032259">
    <property type="term" value="P:methylation"/>
    <property type="evidence" value="ECO:0007669"/>
    <property type="project" value="UniProtKB-KW"/>
</dbReference>